<reference evidence="1 2" key="1">
    <citation type="journal article" date="2021" name="Nat. Plants">
        <title>The Taxus genome provides insights into paclitaxel biosynthesis.</title>
        <authorList>
            <person name="Xiong X."/>
            <person name="Gou J."/>
            <person name="Liao Q."/>
            <person name="Li Y."/>
            <person name="Zhou Q."/>
            <person name="Bi G."/>
            <person name="Li C."/>
            <person name="Du R."/>
            <person name="Wang X."/>
            <person name="Sun T."/>
            <person name="Guo L."/>
            <person name="Liang H."/>
            <person name="Lu P."/>
            <person name="Wu Y."/>
            <person name="Zhang Z."/>
            <person name="Ro D.K."/>
            <person name="Shang Y."/>
            <person name="Huang S."/>
            <person name="Yan J."/>
        </authorList>
    </citation>
    <scope>NUCLEOTIDE SEQUENCE [LARGE SCALE GENOMIC DNA]</scope>
    <source>
        <strain evidence="1">Ta-2019</strain>
    </source>
</reference>
<dbReference type="Proteomes" id="UP000824469">
    <property type="component" value="Unassembled WGS sequence"/>
</dbReference>
<protein>
    <submittedName>
        <fullName evidence="1">Uncharacterized protein</fullName>
    </submittedName>
</protein>
<feature type="non-terminal residue" evidence="1">
    <location>
        <position position="1"/>
    </location>
</feature>
<sequence length="53" mass="5596">CHIDIDDVGSSWDTTGGKVEEGNAELVVADVEVGVRAGGMDTCMSYTNYPDES</sequence>
<accession>A0AA38KZ21</accession>
<dbReference type="AlphaFoldDB" id="A0AA38KZ21"/>
<proteinExistence type="predicted"/>
<dbReference type="EMBL" id="JAHRHJ020000006">
    <property type="protein sequence ID" value="KAH9310536.1"/>
    <property type="molecule type" value="Genomic_DNA"/>
</dbReference>
<gene>
    <name evidence="1" type="ORF">KI387_025571</name>
</gene>
<comment type="caution">
    <text evidence="1">The sequence shown here is derived from an EMBL/GenBank/DDBJ whole genome shotgun (WGS) entry which is preliminary data.</text>
</comment>
<keyword evidence="2" id="KW-1185">Reference proteome</keyword>
<name>A0AA38KZ21_TAXCH</name>
<evidence type="ECO:0000313" key="2">
    <source>
        <dbReference type="Proteomes" id="UP000824469"/>
    </source>
</evidence>
<feature type="non-terminal residue" evidence="1">
    <location>
        <position position="53"/>
    </location>
</feature>
<organism evidence="1 2">
    <name type="scientific">Taxus chinensis</name>
    <name type="common">Chinese yew</name>
    <name type="synonym">Taxus wallichiana var. chinensis</name>
    <dbReference type="NCBI Taxonomy" id="29808"/>
    <lineage>
        <taxon>Eukaryota</taxon>
        <taxon>Viridiplantae</taxon>
        <taxon>Streptophyta</taxon>
        <taxon>Embryophyta</taxon>
        <taxon>Tracheophyta</taxon>
        <taxon>Spermatophyta</taxon>
        <taxon>Pinopsida</taxon>
        <taxon>Pinidae</taxon>
        <taxon>Conifers II</taxon>
        <taxon>Cupressales</taxon>
        <taxon>Taxaceae</taxon>
        <taxon>Taxus</taxon>
    </lineage>
</organism>
<evidence type="ECO:0000313" key="1">
    <source>
        <dbReference type="EMBL" id="KAH9310536.1"/>
    </source>
</evidence>